<dbReference type="InterPro" id="IPR057251">
    <property type="entry name" value="FP_C"/>
</dbReference>
<sequence length="219" mass="26029">MLQAINQKLDVLMPLKETVDKIEESVQFMSNQMTDVMKRTEENERSIKDLRTRIENLGMQDKKLESLNRQLDDLEWRNRRYNLEFHGIPQTQQEDLVGKINALAIQNELPELSRDDVAAIHRLPSKQDKIPAIICRFTKLNVREAWWDNRLKISEMNKEVRVLENLTKRSKALLKEVKDWAKVNDYKYVWHRNNKILVKKAERHPTKPISDFRDVAKLT</sequence>
<dbReference type="Proteomes" id="UP000821866">
    <property type="component" value="Chromosome 6"/>
</dbReference>
<keyword evidence="1" id="KW-0175">Coiled coil</keyword>
<dbReference type="EMBL" id="JABSTU010000008">
    <property type="protein sequence ID" value="KAH8022878.1"/>
    <property type="molecule type" value="Genomic_DNA"/>
</dbReference>
<proteinExistence type="predicted"/>
<feature type="domain" description="FP protein C-terminal" evidence="2">
    <location>
        <begin position="167"/>
        <end position="219"/>
    </location>
</feature>
<keyword evidence="4" id="KW-1185">Reference proteome</keyword>
<reference evidence="3" key="2">
    <citation type="submission" date="2021-09" db="EMBL/GenBank/DDBJ databases">
        <authorList>
            <person name="Jia N."/>
            <person name="Wang J."/>
            <person name="Shi W."/>
            <person name="Du L."/>
            <person name="Sun Y."/>
            <person name="Zhan W."/>
            <person name="Jiang J."/>
            <person name="Wang Q."/>
            <person name="Zhang B."/>
            <person name="Ji P."/>
            <person name="Sakyi L.B."/>
            <person name="Cui X."/>
            <person name="Yuan T."/>
            <person name="Jiang B."/>
            <person name="Yang W."/>
            <person name="Lam T.T.-Y."/>
            <person name="Chang Q."/>
            <person name="Ding S."/>
            <person name="Wang X."/>
            <person name="Zhu J."/>
            <person name="Ruan X."/>
            <person name="Zhao L."/>
            <person name="Wei J."/>
            <person name="Que T."/>
            <person name="Du C."/>
            <person name="Cheng J."/>
            <person name="Dai P."/>
            <person name="Han X."/>
            <person name="Huang E."/>
            <person name="Gao Y."/>
            <person name="Liu J."/>
            <person name="Shao H."/>
            <person name="Ye R."/>
            <person name="Li L."/>
            <person name="Wei W."/>
            <person name="Wang X."/>
            <person name="Wang C."/>
            <person name="Huo Q."/>
            <person name="Li W."/>
            <person name="Guo W."/>
            <person name="Chen H."/>
            <person name="Chen S."/>
            <person name="Zhou L."/>
            <person name="Zhou L."/>
            <person name="Ni X."/>
            <person name="Tian J."/>
            <person name="Zhou Y."/>
            <person name="Sheng Y."/>
            <person name="Liu T."/>
            <person name="Pan Y."/>
            <person name="Xia L."/>
            <person name="Li J."/>
            <person name="Zhao F."/>
            <person name="Cao W."/>
        </authorList>
    </citation>
    <scope>NUCLEOTIDE SEQUENCE</scope>
    <source>
        <strain evidence="3">Rmic-2018</strain>
        <tissue evidence="3">Larvae</tissue>
    </source>
</reference>
<dbReference type="Pfam" id="PF25298">
    <property type="entry name" value="Baculo_FP_2nd"/>
    <property type="match status" value="1"/>
</dbReference>
<accession>A0A9J6DLT8</accession>
<reference evidence="3" key="1">
    <citation type="journal article" date="2020" name="Cell">
        <title>Large-Scale Comparative Analyses of Tick Genomes Elucidate Their Genetic Diversity and Vector Capacities.</title>
        <authorList>
            <consortium name="Tick Genome and Microbiome Consortium (TIGMIC)"/>
            <person name="Jia N."/>
            <person name="Wang J."/>
            <person name="Shi W."/>
            <person name="Du L."/>
            <person name="Sun Y."/>
            <person name="Zhan W."/>
            <person name="Jiang J.F."/>
            <person name="Wang Q."/>
            <person name="Zhang B."/>
            <person name="Ji P."/>
            <person name="Bell-Sakyi L."/>
            <person name="Cui X.M."/>
            <person name="Yuan T.T."/>
            <person name="Jiang B.G."/>
            <person name="Yang W.F."/>
            <person name="Lam T.T."/>
            <person name="Chang Q.C."/>
            <person name="Ding S.J."/>
            <person name="Wang X.J."/>
            <person name="Zhu J.G."/>
            <person name="Ruan X.D."/>
            <person name="Zhao L."/>
            <person name="Wei J.T."/>
            <person name="Ye R.Z."/>
            <person name="Que T.C."/>
            <person name="Du C.H."/>
            <person name="Zhou Y.H."/>
            <person name="Cheng J.X."/>
            <person name="Dai P.F."/>
            <person name="Guo W.B."/>
            <person name="Han X.H."/>
            <person name="Huang E.J."/>
            <person name="Li L.F."/>
            <person name="Wei W."/>
            <person name="Gao Y.C."/>
            <person name="Liu J.Z."/>
            <person name="Shao H.Z."/>
            <person name="Wang X."/>
            <person name="Wang C.C."/>
            <person name="Yang T.C."/>
            <person name="Huo Q.B."/>
            <person name="Li W."/>
            <person name="Chen H.Y."/>
            <person name="Chen S.E."/>
            <person name="Zhou L.G."/>
            <person name="Ni X.B."/>
            <person name="Tian J.H."/>
            <person name="Sheng Y."/>
            <person name="Liu T."/>
            <person name="Pan Y.S."/>
            <person name="Xia L.Y."/>
            <person name="Li J."/>
            <person name="Zhao F."/>
            <person name="Cao W.C."/>
        </authorList>
    </citation>
    <scope>NUCLEOTIDE SEQUENCE</scope>
    <source>
        <strain evidence="3">Rmic-2018</strain>
    </source>
</reference>
<name>A0A9J6DLT8_RHIMP</name>
<protein>
    <recommendedName>
        <fullName evidence="2">FP protein C-terminal domain-containing protein</fullName>
    </recommendedName>
</protein>
<evidence type="ECO:0000313" key="4">
    <source>
        <dbReference type="Proteomes" id="UP000821866"/>
    </source>
</evidence>
<evidence type="ECO:0000313" key="3">
    <source>
        <dbReference type="EMBL" id="KAH8022878.1"/>
    </source>
</evidence>
<organism evidence="3 4">
    <name type="scientific">Rhipicephalus microplus</name>
    <name type="common">Cattle tick</name>
    <name type="synonym">Boophilus microplus</name>
    <dbReference type="NCBI Taxonomy" id="6941"/>
    <lineage>
        <taxon>Eukaryota</taxon>
        <taxon>Metazoa</taxon>
        <taxon>Ecdysozoa</taxon>
        <taxon>Arthropoda</taxon>
        <taxon>Chelicerata</taxon>
        <taxon>Arachnida</taxon>
        <taxon>Acari</taxon>
        <taxon>Parasitiformes</taxon>
        <taxon>Ixodida</taxon>
        <taxon>Ixodoidea</taxon>
        <taxon>Ixodidae</taxon>
        <taxon>Rhipicephalinae</taxon>
        <taxon>Rhipicephalus</taxon>
        <taxon>Boophilus</taxon>
    </lineage>
</organism>
<dbReference type="AlphaFoldDB" id="A0A9J6DLT8"/>
<gene>
    <name evidence="3" type="ORF">HPB51_006236</name>
</gene>
<evidence type="ECO:0000259" key="2">
    <source>
        <dbReference type="Pfam" id="PF25298"/>
    </source>
</evidence>
<feature type="coiled-coil region" evidence="1">
    <location>
        <begin position="57"/>
        <end position="84"/>
    </location>
</feature>
<evidence type="ECO:0000256" key="1">
    <source>
        <dbReference type="SAM" id="Coils"/>
    </source>
</evidence>
<dbReference type="VEuPathDB" id="VectorBase:LOC119181078"/>
<comment type="caution">
    <text evidence="3">The sequence shown here is derived from an EMBL/GenBank/DDBJ whole genome shotgun (WGS) entry which is preliminary data.</text>
</comment>